<keyword evidence="3" id="KW-0833">Ubl conjugation pathway</keyword>
<dbReference type="InterPro" id="IPR007742">
    <property type="entry name" value="NosD_dom"/>
</dbReference>
<accession>A0ABM8PML3</accession>
<evidence type="ECO:0000259" key="5">
    <source>
        <dbReference type="SMART" id="SM00722"/>
    </source>
</evidence>
<dbReference type="InterPro" id="IPR051550">
    <property type="entry name" value="SCF-Subunits/Alg-Epimerases"/>
</dbReference>
<dbReference type="InterPro" id="IPR022441">
    <property type="entry name" value="Para_beta_helix_rpt-2"/>
</dbReference>
<evidence type="ECO:0000256" key="2">
    <source>
        <dbReference type="ARBA" id="ARBA00022737"/>
    </source>
</evidence>
<feature type="domain" description="Carbohydrate-binding/sugar hydrolysis" evidence="5">
    <location>
        <begin position="45"/>
        <end position="193"/>
    </location>
</feature>
<feature type="signal peptide" evidence="4">
    <location>
        <begin position="1"/>
        <end position="23"/>
    </location>
</feature>
<dbReference type="InterPro" id="IPR006633">
    <property type="entry name" value="Carb-bd_sugar_hydrolysis-dom"/>
</dbReference>
<keyword evidence="7" id="KW-1185">Reference proteome</keyword>
<dbReference type="Proteomes" id="UP000606921">
    <property type="component" value="Unassembled WGS sequence"/>
</dbReference>
<dbReference type="NCBIfam" id="TIGR03804">
    <property type="entry name" value="para_beta_helix"/>
    <property type="match status" value="1"/>
</dbReference>
<comment type="caution">
    <text evidence="6">The sequence shown here is derived from an EMBL/GenBank/DDBJ whole genome shotgun (WGS) entry which is preliminary data.</text>
</comment>
<dbReference type="EMBL" id="CABFWF030000012">
    <property type="protein sequence ID" value="CAD7038191.1"/>
    <property type="molecule type" value="Genomic_DNA"/>
</dbReference>
<dbReference type="Pfam" id="PF05048">
    <property type="entry name" value="NosD"/>
    <property type="match status" value="1"/>
</dbReference>
<keyword evidence="2" id="KW-0677">Repeat</keyword>
<evidence type="ECO:0000256" key="4">
    <source>
        <dbReference type="SAM" id="SignalP"/>
    </source>
</evidence>
<dbReference type="SMART" id="SM00710">
    <property type="entry name" value="PbH1"/>
    <property type="match status" value="9"/>
</dbReference>
<comment type="pathway">
    <text evidence="1">Protein modification; protein ubiquitination.</text>
</comment>
<protein>
    <submittedName>
        <fullName evidence="6">Nitrous oxide reductase family maturation protein NosD</fullName>
    </submittedName>
</protein>
<feature type="chain" id="PRO_5045785694" evidence="4">
    <location>
        <begin position="24"/>
        <end position="458"/>
    </location>
</feature>
<reference evidence="6 7" key="1">
    <citation type="submission" date="2020-11" db="EMBL/GenBank/DDBJ databases">
        <authorList>
            <person name="Lassalle F."/>
        </authorList>
    </citation>
    <scope>NUCLEOTIDE SEQUENCE [LARGE SCALE GENOMIC DNA]</scope>
    <source>
        <strain evidence="6 7">JC140</strain>
    </source>
</reference>
<evidence type="ECO:0000313" key="6">
    <source>
        <dbReference type="EMBL" id="CAD7038191.1"/>
    </source>
</evidence>
<evidence type="ECO:0000256" key="1">
    <source>
        <dbReference type="ARBA" id="ARBA00004906"/>
    </source>
</evidence>
<organism evidence="6 7">
    <name type="scientific">Pseudorhizobium endolithicum</name>
    <dbReference type="NCBI Taxonomy" id="1191678"/>
    <lineage>
        <taxon>Bacteria</taxon>
        <taxon>Pseudomonadati</taxon>
        <taxon>Pseudomonadota</taxon>
        <taxon>Alphaproteobacteria</taxon>
        <taxon>Hyphomicrobiales</taxon>
        <taxon>Rhizobiaceae</taxon>
        <taxon>Rhizobium/Agrobacterium group</taxon>
        <taxon>Pseudorhizobium</taxon>
    </lineage>
</organism>
<dbReference type="PANTHER" id="PTHR22990:SF15">
    <property type="entry name" value="F-BOX ONLY PROTEIN 10"/>
    <property type="match status" value="1"/>
</dbReference>
<dbReference type="InterPro" id="IPR011050">
    <property type="entry name" value="Pectin_lyase_fold/virulence"/>
</dbReference>
<evidence type="ECO:0000313" key="7">
    <source>
        <dbReference type="Proteomes" id="UP000606921"/>
    </source>
</evidence>
<evidence type="ECO:0000256" key="3">
    <source>
        <dbReference type="ARBA" id="ARBA00022786"/>
    </source>
</evidence>
<dbReference type="InterPro" id="IPR006626">
    <property type="entry name" value="PbH1"/>
</dbReference>
<gene>
    <name evidence="6" type="ORF">REJC140_00592</name>
</gene>
<dbReference type="NCBIfam" id="TIGR04247">
    <property type="entry name" value="NosD_copper_fam"/>
    <property type="match status" value="1"/>
</dbReference>
<dbReference type="InterPro" id="IPR012334">
    <property type="entry name" value="Pectin_lyas_fold"/>
</dbReference>
<dbReference type="PANTHER" id="PTHR22990">
    <property type="entry name" value="F-BOX ONLY PROTEIN"/>
    <property type="match status" value="1"/>
</dbReference>
<dbReference type="SUPFAM" id="SSF51126">
    <property type="entry name" value="Pectin lyase-like"/>
    <property type="match status" value="1"/>
</dbReference>
<feature type="domain" description="Carbohydrate-binding/sugar hydrolysis" evidence="5">
    <location>
        <begin position="199"/>
        <end position="396"/>
    </location>
</feature>
<name>A0ABM8PML3_9HYPH</name>
<dbReference type="Gene3D" id="2.160.20.10">
    <property type="entry name" value="Single-stranded right-handed beta-helix, Pectin lyase-like"/>
    <property type="match status" value="1"/>
</dbReference>
<dbReference type="SMART" id="SM00722">
    <property type="entry name" value="CASH"/>
    <property type="match status" value="2"/>
</dbReference>
<dbReference type="InterPro" id="IPR026464">
    <property type="entry name" value="NosD_copper_fam"/>
</dbReference>
<keyword evidence="4" id="KW-0732">Signal</keyword>
<proteinExistence type="predicted"/>
<sequence length="458" mass="48294">MPFRLMTTTTGMAAALAALPAIAAAAELSVAATGGQSLQQAIDLARPGDVLVLEPGQYEGPIVVGKPLTLQGKQGALVRGNGTGSVITVDAPGVVVRGLEVTGSGRDLAARDSGIFVAQSATGAVIENNTVVDNLSGIYLYGAVDSVARANRVVGLKEGRMSEAGSGVTIWNAPGAKVLGNDIRFGRDGIATNASKRNVFSGNRFRDLRFAIHYMYTNDSEISDNISTGNSVGYAIMYSSRLKITGNVSDGDRDHGLLLNTANGSTISGNRVVGRMQPVDRWLSAGVQSSEHGMPQSDDTTAAADATERLGPEKCVFIYNANNNRFTGNSFEGCSIGIHFTAGSEGNVMSGNAFIANRNQVKYVGTRYVDWSNDGRGNYWSDNPAFDLNGDGIGDNPYRPNDLIDRVLWTSPQAKVLTTSPAVQVIRWAQSQFPALLPGGVVDSHPLMAPAPVEKVLQ</sequence>